<dbReference type="AlphaFoldDB" id="A0AAV5W0A1"/>
<sequence length="536" mass="59587">KTLGGVEYAALVRNVLTSSQRPAHLVAVVCPLGTAEAARVRDRLGAFESYGASGDLRLMDELFQLGCRFRLADARGADAENTGELRVDESVLLRTMLKGCGAPLEECRPLLDAIYGKPLHTPAETCEEKCAAPRLDGIPLALNAQQSRALRLYTADAATAPRLFCVRSPPGSGKTTVAAAMTAAVARSSSKKVQLLMSVQNVAVDNMGAALKELDWGEGEVYNMKATSRLDPRSPAPFDYFDRLDGEKTGWWRVVRQKLEERRGGGWERLEKEYDETLMRKKNEEEKKMSPSIILSTVEMVLYKLFTSSALCSSLKAVDRIIIDESSLLTEAALYCIIRRFPQARIVLIGDDKQLPPFMYDERILGHELAGRPALSVALKNGASPVICLTEVYRAPPSLVEPYNKLAYGGTLISRKREGAVPLSHLGLIPTGRPQLLFIDVKGSQERDYNTMSLYNTKESYALRCLLKKFPSGWEEHIMIICLYKEQKRRVQESIGPQYTVHTVDSSQGKEKPIVILLTTRTELTKEMGFFCCEKR</sequence>
<evidence type="ECO:0000256" key="1">
    <source>
        <dbReference type="ARBA" id="ARBA00022741"/>
    </source>
</evidence>
<dbReference type="Pfam" id="PF13087">
    <property type="entry name" value="AAA_12"/>
    <property type="match status" value="1"/>
</dbReference>
<dbReference type="GO" id="GO:0005524">
    <property type="term" value="F:ATP binding"/>
    <property type="evidence" value="ECO:0007669"/>
    <property type="project" value="UniProtKB-KW"/>
</dbReference>
<keyword evidence="4" id="KW-0067">ATP-binding</keyword>
<dbReference type="GO" id="GO:0043139">
    <property type="term" value="F:5'-3' DNA helicase activity"/>
    <property type="evidence" value="ECO:0007669"/>
    <property type="project" value="TreeGrafter"/>
</dbReference>
<dbReference type="Gene3D" id="3.40.50.300">
    <property type="entry name" value="P-loop containing nucleotide triphosphate hydrolases"/>
    <property type="match status" value="2"/>
</dbReference>
<dbReference type="InterPro" id="IPR041679">
    <property type="entry name" value="DNA2/NAM7-like_C"/>
</dbReference>
<evidence type="ECO:0000313" key="7">
    <source>
        <dbReference type="Proteomes" id="UP001432322"/>
    </source>
</evidence>
<comment type="caution">
    <text evidence="6">The sequence shown here is derived from an EMBL/GenBank/DDBJ whole genome shotgun (WGS) entry which is preliminary data.</text>
</comment>
<organism evidence="6 7">
    <name type="scientific">Pristionchus fissidentatus</name>
    <dbReference type="NCBI Taxonomy" id="1538716"/>
    <lineage>
        <taxon>Eukaryota</taxon>
        <taxon>Metazoa</taxon>
        <taxon>Ecdysozoa</taxon>
        <taxon>Nematoda</taxon>
        <taxon>Chromadorea</taxon>
        <taxon>Rhabditida</taxon>
        <taxon>Rhabditina</taxon>
        <taxon>Diplogasteromorpha</taxon>
        <taxon>Diplogasteroidea</taxon>
        <taxon>Neodiplogasteridae</taxon>
        <taxon>Pristionchus</taxon>
    </lineage>
</organism>
<dbReference type="GO" id="GO:0016787">
    <property type="term" value="F:hydrolase activity"/>
    <property type="evidence" value="ECO:0007669"/>
    <property type="project" value="UniProtKB-KW"/>
</dbReference>
<evidence type="ECO:0000256" key="4">
    <source>
        <dbReference type="ARBA" id="ARBA00022840"/>
    </source>
</evidence>
<keyword evidence="1" id="KW-0547">Nucleotide-binding</keyword>
<dbReference type="Pfam" id="PF13245">
    <property type="entry name" value="AAA_19"/>
    <property type="match status" value="1"/>
</dbReference>
<evidence type="ECO:0000256" key="3">
    <source>
        <dbReference type="ARBA" id="ARBA00022806"/>
    </source>
</evidence>
<evidence type="ECO:0000259" key="5">
    <source>
        <dbReference type="Pfam" id="PF13087"/>
    </source>
</evidence>
<gene>
    <name evidence="6" type="ORF">PFISCL1PPCAC_16798</name>
</gene>
<name>A0AAV5W0A1_9BILA</name>
<evidence type="ECO:0000256" key="2">
    <source>
        <dbReference type="ARBA" id="ARBA00022801"/>
    </source>
</evidence>
<dbReference type="EMBL" id="BTSY01000004">
    <property type="protein sequence ID" value="GMT25501.1"/>
    <property type="molecule type" value="Genomic_DNA"/>
</dbReference>
<protein>
    <recommendedName>
        <fullName evidence="5">DNA2/NAM7 helicase-like C-terminal domain-containing protein</fullName>
    </recommendedName>
</protein>
<feature type="domain" description="DNA2/NAM7 helicase-like C-terminal" evidence="5">
    <location>
        <begin position="379"/>
        <end position="532"/>
    </location>
</feature>
<dbReference type="InterPro" id="IPR050534">
    <property type="entry name" value="Coronavir_polyprotein_1ab"/>
</dbReference>
<feature type="non-terminal residue" evidence="6">
    <location>
        <position position="536"/>
    </location>
</feature>
<proteinExistence type="predicted"/>
<dbReference type="SUPFAM" id="SSF52540">
    <property type="entry name" value="P-loop containing nucleoside triphosphate hydrolases"/>
    <property type="match status" value="1"/>
</dbReference>
<dbReference type="Proteomes" id="UP001432322">
    <property type="component" value="Unassembled WGS sequence"/>
</dbReference>
<dbReference type="PANTHER" id="PTHR43788:SF16">
    <property type="entry name" value="HELICASE WITH ZINC FINGER 2"/>
    <property type="match status" value="1"/>
</dbReference>
<keyword evidence="7" id="KW-1185">Reference proteome</keyword>
<keyword evidence="3" id="KW-0347">Helicase</keyword>
<dbReference type="PANTHER" id="PTHR43788">
    <property type="entry name" value="DNA2/NAM7 HELICASE FAMILY MEMBER"/>
    <property type="match status" value="1"/>
</dbReference>
<accession>A0AAV5W0A1</accession>
<reference evidence="6" key="1">
    <citation type="submission" date="2023-10" db="EMBL/GenBank/DDBJ databases">
        <title>Genome assembly of Pristionchus species.</title>
        <authorList>
            <person name="Yoshida K."/>
            <person name="Sommer R.J."/>
        </authorList>
    </citation>
    <scope>NUCLEOTIDE SEQUENCE</scope>
    <source>
        <strain evidence="6">RS5133</strain>
    </source>
</reference>
<evidence type="ECO:0000313" key="6">
    <source>
        <dbReference type="EMBL" id="GMT25501.1"/>
    </source>
</evidence>
<feature type="non-terminal residue" evidence="6">
    <location>
        <position position="1"/>
    </location>
</feature>
<dbReference type="InterPro" id="IPR027417">
    <property type="entry name" value="P-loop_NTPase"/>
</dbReference>
<keyword evidence="2" id="KW-0378">Hydrolase</keyword>